<dbReference type="NCBIfam" id="TIGR01549">
    <property type="entry name" value="HAD-SF-IA-v1"/>
    <property type="match status" value="1"/>
</dbReference>
<dbReference type="PRINTS" id="PR00413">
    <property type="entry name" value="HADHALOGNASE"/>
</dbReference>
<dbReference type="SFLD" id="SFLDS00003">
    <property type="entry name" value="Haloacid_Dehalogenase"/>
    <property type="match status" value="1"/>
</dbReference>
<dbReference type="EC" id="3.1.3.5" evidence="1"/>
<dbReference type="Pfam" id="PF00702">
    <property type="entry name" value="Hydrolase"/>
    <property type="match status" value="1"/>
</dbReference>
<dbReference type="Proteomes" id="UP000251647">
    <property type="component" value="Unassembled WGS sequence"/>
</dbReference>
<dbReference type="GO" id="GO:0008253">
    <property type="term" value="F:5'-nucleotidase activity"/>
    <property type="evidence" value="ECO:0007669"/>
    <property type="project" value="UniProtKB-EC"/>
</dbReference>
<dbReference type="OrthoDB" id="148966at2"/>
<dbReference type="NCBIfam" id="TIGR01509">
    <property type="entry name" value="HAD-SF-IA-v3"/>
    <property type="match status" value="1"/>
</dbReference>
<dbReference type="PANTHER" id="PTHR47478">
    <property type="match status" value="1"/>
</dbReference>
<dbReference type="SFLD" id="SFLDG01129">
    <property type="entry name" value="C1.5:_HAD__Beta-PGM__Phosphata"/>
    <property type="match status" value="1"/>
</dbReference>
<organism evidence="1 2">
    <name type="scientific">Photobacterium damselae</name>
    <dbReference type="NCBI Taxonomy" id="38293"/>
    <lineage>
        <taxon>Bacteria</taxon>
        <taxon>Pseudomonadati</taxon>
        <taxon>Pseudomonadota</taxon>
        <taxon>Gammaproteobacteria</taxon>
        <taxon>Vibrionales</taxon>
        <taxon>Vibrionaceae</taxon>
        <taxon>Photobacterium</taxon>
    </lineage>
</organism>
<evidence type="ECO:0000313" key="1">
    <source>
        <dbReference type="EMBL" id="SPY44566.1"/>
    </source>
</evidence>
<dbReference type="SUPFAM" id="SSF56784">
    <property type="entry name" value="HAD-like"/>
    <property type="match status" value="1"/>
</dbReference>
<dbReference type="InterPro" id="IPR023214">
    <property type="entry name" value="HAD_sf"/>
</dbReference>
<dbReference type="InterPro" id="IPR052550">
    <property type="entry name" value="Pyrimidine_5'-ntase_YjjG"/>
</dbReference>
<evidence type="ECO:0000313" key="2">
    <source>
        <dbReference type="Proteomes" id="UP000251647"/>
    </source>
</evidence>
<name>A0A2T3QNB3_PHODM</name>
<protein>
    <submittedName>
        <fullName evidence="1">Pyrimidine 5'-nucleotidase YjjG</fullName>
        <ecNumber evidence="1">3.1.3.5</ecNumber>
    </submittedName>
</protein>
<dbReference type="CDD" id="cd04305">
    <property type="entry name" value="HAD_Neu5Ac-Pase_like"/>
    <property type="match status" value="1"/>
</dbReference>
<dbReference type="Gene3D" id="1.10.150.240">
    <property type="entry name" value="Putative phosphatase, domain 2"/>
    <property type="match status" value="1"/>
</dbReference>
<dbReference type="InterPro" id="IPR006439">
    <property type="entry name" value="HAD-SF_hydro_IA"/>
</dbReference>
<dbReference type="InterPro" id="IPR023198">
    <property type="entry name" value="PGP-like_dom2"/>
</dbReference>
<dbReference type="InterPro" id="IPR036412">
    <property type="entry name" value="HAD-like_sf"/>
</dbReference>
<dbReference type="InterPro" id="IPR011951">
    <property type="entry name" value="HAD-SF_hydro_IA_YjjG/PynA"/>
</dbReference>
<dbReference type="NCBIfam" id="NF006976">
    <property type="entry name" value="PRK09449.1"/>
    <property type="match status" value="1"/>
</dbReference>
<dbReference type="AlphaFoldDB" id="A0A2T3QNB3"/>
<reference evidence="1 2" key="1">
    <citation type="submission" date="2018-06" db="EMBL/GenBank/DDBJ databases">
        <authorList>
            <consortium name="Pathogen Informatics"/>
            <person name="Doyle S."/>
        </authorList>
    </citation>
    <scope>NUCLEOTIDE SEQUENCE [LARGE SCALE GENOMIC DNA]</scope>
    <source>
        <strain evidence="1 2">NCTC11647</strain>
    </source>
</reference>
<dbReference type="PANTHER" id="PTHR47478:SF1">
    <property type="entry name" value="PYRIMIDINE 5'-NUCLEOTIDASE YJJG"/>
    <property type="match status" value="1"/>
</dbReference>
<dbReference type="RefSeq" id="WP_005304443.1">
    <property type="nucleotide sequence ID" value="NZ_CP099544.1"/>
</dbReference>
<accession>A0A2T3QNB3</accession>
<sequence length="224" mass="25591">MKYQWILFDADETLFHFDAFKGLQLMFSRHNIVFTEDDFLEYQQLNKPLWINYQEGKITASELKTQRFQQWSAKSGLSTEQLNRDFLNAMADICTLLPHAKELIDSLKGHVKLGIITNGFTDLQQIRLEKTGLGDAFDLLVISEQVGYPKPAKEIFDYALKHMGQTEPNHVLMVGDNIDTDILGGINAGMETCWLNVDGKIQPNHIKPSLCVQSLLDLKQYLLN</sequence>
<dbReference type="Gene3D" id="3.40.50.1000">
    <property type="entry name" value="HAD superfamily/HAD-like"/>
    <property type="match status" value="1"/>
</dbReference>
<dbReference type="NCBIfam" id="TIGR02254">
    <property type="entry name" value="YjjG_YfnB"/>
    <property type="match status" value="1"/>
</dbReference>
<proteinExistence type="predicted"/>
<dbReference type="EMBL" id="UATL01000005">
    <property type="protein sequence ID" value="SPY44566.1"/>
    <property type="molecule type" value="Genomic_DNA"/>
</dbReference>
<keyword evidence="1" id="KW-0378">Hydrolase</keyword>
<gene>
    <name evidence="1" type="primary">yjjG</name>
    <name evidence="1" type="ORF">NCTC11647_03514</name>
</gene>